<dbReference type="PANTHER" id="PTHR43791">
    <property type="entry name" value="PERMEASE-RELATED"/>
    <property type="match status" value="1"/>
</dbReference>
<keyword evidence="4" id="KW-0719">Serine esterase</keyword>
<dbReference type="GO" id="GO:0016020">
    <property type="term" value="C:membrane"/>
    <property type="evidence" value="ECO:0007669"/>
    <property type="project" value="UniProtKB-SubCell"/>
</dbReference>
<keyword evidence="5 15" id="KW-0812">Transmembrane</keyword>
<dbReference type="Pfam" id="PF07690">
    <property type="entry name" value="MFS_1"/>
    <property type="match status" value="1"/>
</dbReference>
<dbReference type="InterPro" id="IPR029058">
    <property type="entry name" value="AB_hydrolase_fold"/>
</dbReference>
<feature type="region of interest" description="Disordered" evidence="14">
    <location>
        <begin position="1"/>
        <end position="31"/>
    </location>
</feature>
<reference evidence="17" key="2">
    <citation type="submission" date="2023-05" db="EMBL/GenBank/DDBJ databases">
        <authorList>
            <consortium name="Lawrence Berkeley National Laboratory"/>
            <person name="Steindorff A."/>
            <person name="Hensen N."/>
            <person name="Bonometti L."/>
            <person name="Westerberg I."/>
            <person name="Brannstrom I.O."/>
            <person name="Guillou S."/>
            <person name="Cros-Aarteil S."/>
            <person name="Calhoun S."/>
            <person name="Haridas S."/>
            <person name="Kuo A."/>
            <person name="Mondo S."/>
            <person name="Pangilinan J."/>
            <person name="Riley R."/>
            <person name="Labutti K."/>
            <person name="Andreopoulos B."/>
            <person name="Lipzen A."/>
            <person name="Chen C."/>
            <person name="Yanf M."/>
            <person name="Daum C."/>
            <person name="Ng V."/>
            <person name="Clum A."/>
            <person name="Ohm R."/>
            <person name="Martin F."/>
            <person name="Silar P."/>
            <person name="Natvig D."/>
            <person name="Lalanne C."/>
            <person name="Gautier V."/>
            <person name="Ament-Velasquez S.L."/>
            <person name="Kruys A."/>
            <person name="Hutchinson M.I."/>
            <person name="Powell A.J."/>
            <person name="Barry K."/>
            <person name="Miller A.N."/>
            <person name="Grigoriev I.V."/>
            <person name="Debuchy R."/>
            <person name="Gladieux P."/>
            <person name="Thoren M.H."/>
            <person name="Johannesson H."/>
        </authorList>
    </citation>
    <scope>NUCLEOTIDE SEQUENCE</scope>
    <source>
        <strain evidence="17">PSN309</strain>
    </source>
</reference>
<dbReference type="InterPro" id="IPR011701">
    <property type="entry name" value="MFS"/>
</dbReference>
<dbReference type="GO" id="GO:0030600">
    <property type="term" value="F:feruloyl esterase activity"/>
    <property type="evidence" value="ECO:0007669"/>
    <property type="project" value="UniProtKB-ARBA"/>
</dbReference>
<comment type="similarity">
    <text evidence="2 13">Belongs to the tannase family.</text>
</comment>
<keyword evidence="11 15" id="KW-0472">Membrane</keyword>
<feature type="compositionally biased region" description="Polar residues" evidence="14">
    <location>
        <begin position="21"/>
        <end position="31"/>
    </location>
</feature>
<feature type="region of interest" description="Disordered" evidence="14">
    <location>
        <begin position="477"/>
        <end position="499"/>
    </location>
</feature>
<evidence type="ECO:0000256" key="7">
    <source>
        <dbReference type="ARBA" id="ARBA00022729"/>
    </source>
</evidence>
<dbReference type="FunFam" id="1.20.1250.20:FF:000013">
    <property type="entry name" value="MFS general substrate transporter"/>
    <property type="match status" value="1"/>
</dbReference>
<proteinExistence type="inferred from homology"/>
<feature type="transmembrane region" description="Helical" evidence="15">
    <location>
        <begin position="372"/>
        <end position="396"/>
    </location>
</feature>
<gene>
    <name evidence="17" type="ORF">QBC35DRAFT_470141</name>
</gene>
<evidence type="ECO:0000256" key="9">
    <source>
        <dbReference type="ARBA" id="ARBA00022837"/>
    </source>
</evidence>
<feature type="transmembrane region" description="Helical" evidence="15">
    <location>
        <begin position="214"/>
        <end position="236"/>
    </location>
</feature>
<evidence type="ECO:0000313" key="17">
    <source>
        <dbReference type="EMBL" id="KAK4192336.1"/>
    </source>
</evidence>
<evidence type="ECO:0000256" key="8">
    <source>
        <dbReference type="ARBA" id="ARBA00022801"/>
    </source>
</evidence>
<feature type="transmembrane region" description="Helical" evidence="15">
    <location>
        <begin position="283"/>
        <end position="302"/>
    </location>
</feature>
<evidence type="ECO:0000256" key="3">
    <source>
        <dbReference type="ARBA" id="ARBA00022448"/>
    </source>
</evidence>
<dbReference type="SUPFAM" id="SSF53474">
    <property type="entry name" value="alpha/beta-Hydrolases"/>
    <property type="match status" value="1"/>
</dbReference>
<feature type="transmembrane region" description="Helical" evidence="15">
    <location>
        <begin position="443"/>
        <end position="463"/>
    </location>
</feature>
<keyword evidence="7" id="KW-0732">Signal</keyword>
<dbReference type="Pfam" id="PF07519">
    <property type="entry name" value="Tannase"/>
    <property type="match status" value="1"/>
</dbReference>
<feature type="transmembrane region" description="Helical" evidence="15">
    <location>
        <begin position="149"/>
        <end position="169"/>
    </location>
</feature>
<reference evidence="17" key="1">
    <citation type="journal article" date="2023" name="Mol. Phylogenet. Evol.">
        <title>Genome-scale phylogeny and comparative genomics of the fungal order Sordariales.</title>
        <authorList>
            <person name="Hensen N."/>
            <person name="Bonometti L."/>
            <person name="Westerberg I."/>
            <person name="Brannstrom I.O."/>
            <person name="Guillou S."/>
            <person name="Cros-Aarteil S."/>
            <person name="Calhoun S."/>
            <person name="Haridas S."/>
            <person name="Kuo A."/>
            <person name="Mondo S."/>
            <person name="Pangilinan J."/>
            <person name="Riley R."/>
            <person name="LaButti K."/>
            <person name="Andreopoulos B."/>
            <person name="Lipzen A."/>
            <person name="Chen C."/>
            <person name="Yan M."/>
            <person name="Daum C."/>
            <person name="Ng V."/>
            <person name="Clum A."/>
            <person name="Steindorff A."/>
            <person name="Ohm R.A."/>
            <person name="Martin F."/>
            <person name="Silar P."/>
            <person name="Natvig D.O."/>
            <person name="Lalanne C."/>
            <person name="Gautier V."/>
            <person name="Ament-Velasquez S.L."/>
            <person name="Kruys A."/>
            <person name="Hutchinson M.I."/>
            <person name="Powell A.J."/>
            <person name="Barry K."/>
            <person name="Miller A.N."/>
            <person name="Grigoriev I.V."/>
            <person name="Debuchy R."/>
            <person name="Gladieux P."/>
            <person name="Hiltunen Thoren M."/>
            <person name="Johannesson H."/>
        </authorList>
    </citation>
    <scope>NUCLEOTIDE SEQUENCE</scope>
    <source>
        <strain evidence="17">PSN309</strain>
    </source>
</reference>
<evidence type="ECO:0000256" key="6">
    <source>
        <dbReference type="ARBA" id="ARBA00022723"/>
    </source>
</evidence>
<evidence type="ECO:0000256" key="15">
    <source>
        <dbReference type="SAM" id="Phobius"/>
    </source>
</evidence>
<evidence type="ECO:0000256" key="2">
    <source>
        <dbReference type="ARBA" id="ARBA00006249"/>
    </source>
</evidence>
<evidence type="ECO:0000259" key="16">
    <source>
        <dbReference type="PROSITE" id="PS50850"/>
    </source>
</evidence>
<dbReference type="InterPro" id="IPR036259">
    <property type="entry name" value="MFS_trans_sf"/>
</dbReference>
<comment type="caution">
    <text evidence="17">The sequence shown here is derived from an EMBL/GenBank/DDBJ whole genome shotgun (WGS) entry which is preliminary data.</text>
</comment>
<evidence type="ECO:0000256" key="12">
    <source>
        <dbReference type="ARBA" id="ARBA00023157"/>
    </source>
</evidence>
<dbReference type="PANTHER" id="PTHR43791:SF49">
    <property type="entry name" value="TRANSPORTER, PUTATIVE (AFU_ORTHOLOGUE AFUA_4G04250)-RELATED"/>
    <property type="match status" value="1"/>
</dbReference>
<feature type="transmembrane region" description="Helical" evidence="15">
    <location>
        <begin position="90"/>
        <end position="110"/>
    </location>
</feature>
<comment type="subcellular location">
    <subcellularLocation>
        <location evidence="1">Membrane</location>
        <topology evidence="1">Multi-pass membrane protein</topology>
    </subcellularLocation>
</comment>
<dbReference type="InterPro" id="IPR011118">
    <property type="entry name" value="Tannase/feruloyl_esterase"/>
</dbReference>
<feature type="compositionally biased region" description="Basic and acidic residues" evidence="14">
    <location>
        <begin position="1"/>
        <end position="10"/>
    </location>
</feature>
<feature type="transmembrane region" description="Helical" evidence="15">
    <location>
        <begin position="122"/>
        <end position="143"/>
    </location>
</feature>
<evidence type="ECO:0000256" key="4">
    <source>
        <dbReference type="ARBA" id="ARBA00022487"/>
    </source>
</evidence>
<dbReference type="GO" id="GO:0046872">
    <property type="term" value="F:metal ion binding"/>
    <property type="evidence" value="ECO:0007669"/>
    <property type="project" value="UniProtKB-KW"/>
</dbReference>
<dbReference type="InterPro" id="IPR020846">
    <property type="entry name" value="MFS_dom"/>
</dbReference>
<evidence type="ECO:0000256" key="11">
    <source>
        <dbReference type="ARBA" id="ARBA00023136"/>
    </source>
</evidence>
<dbReference type="Gene3D" id="1.20.1250.20">
    <property type="entry name" value="MFS general substrate transporter like domains"/>
    <property type="match status" value="1"/>
</dbReference>
<dbReference type="GO" id="GO:0022857">
    <property type="term" value="F:transmembrane transporter activity"/>
    <property type="evidence" value="ECO:0007669"/>
    <property type="project" value="InterPro"/>
</dbReference>
<feature type="transmembrane region" description="Helical" evidence="15">
    <location>
        <begin position="403"/>
        <end position="423"/>
    </location>
</feature>
<sequence length="1111" mass="121309">MKTPDPEKANDLPGVSPDLNHPSSPTTQNAASYTPSEERALLLKQDLTILPLSAFIYFLCYLDRSNIGNARILNSSTHNDMQTEIHATQYQFNIALMVFLVAYALFEVPSNILLKKLRPSRWLSFLMFSWGAVTISLGAVSSFPATAGVRFLLGACEAGLFPGLVYYLTFWYRADERSVRVSFILASATLAGAFGGAIAFGIGHMNGSQGLSAWRWLFIIEGAPSCASAVLVWFFLPDYPEEFLKGRHKEVAVERLKVEGSKSYHRSMTWVDAKTTLTDWRLYAHYVIYFGVSVPFSSLSLFAPSITAGLGYVDLKAQLMTVPPYAVAYVVQILVAFSADHSNSRGIHVSISALLGAAGFIASALLPPESHSARYGCLILASAGSFSTVPPLLGWLTSNVHSTAAVGLAIAINVSFGAGIGQIPGVWIYKADEKQNGYPTGHWVNGGMLLMVCVGAALLRVFYGKWNKELSRKQAELERERGIPAEGEGGEGGKSGDGVGEVVRRREEVGEFAVLLAQLERVKLNNNTCASSIITKPVELVIYIPMTRARLTLISLHAASALALPVSSPVHNVYERQEGINHQHLECNWDTFSAEGVLPSGTTLENVTSVAPGGSFGEGEANIPYPMNPTNLPPLCAVTVRVDSSPTSSYRFGLFLPEEWNLRLLVVGNGGFAGGINWLDMAAGPRYGMASLSTDTGHSSNVTDTSWALGEPEKKTDWGWRALHGSLVLGKKLVSHYYSGNSLAYTYYNGCSTGGRQGLKELQVFPDSFDGALIGAPAWWPTHLNTWLAQIGWYNFPVDDPKHIPLEKFTVMAAEVMRQCDGVDGVLDGIISTPEKCDFDFDGLLCGADGIVGQNTSACFTYDQINTAKKLYDDTVSSEDGKSFLYPGFNLGSEEQWLWPLGGKEPTPFGVGYLKDFVFDDKSWDWQSFNESAYTKADETDPGDASAMKYDIGDFKERGGKLILYHGLADGLVPTRGSEYYYNKTIEVFGGDVDHVVDFFRFFLVPGMQHCWSTACGAPWSFGGAFQGGLMGSEVWSVPEFEDQDHDALLALMDWVEKNRTVDKIVATTWTTALDPTSGLLRQRPICPWPQRAEYDGFGDVDLASSWQCVG</sequence>
<keyword evidence="3" id="KW-0813">Transport</keyword>
<feature type="domain" description="Major facilitator superfamily (MFS) profile" evidence="16">
    <location>
        <begin position="49"/>
        <end position="468"/>
    </location>
</feature>
<dbReference type="Proteomes" id="UP001302126">
    <property type="component" value="Unassembled WGS sequence"/>
</dbReference>
<evidence type="ECO:0000256" key="14">
    <source>
        <dbReference type="SAM" id="MobiDB-lite"/>
    </source>
</evidence>
<evidence type="ECO:0000256" key="10">
    <source>
        <dbReference type="ARBA" id="ARBA00022989"/>
    </source>
</evidence>
<feature type="transmembrane region" description="Helical" evidence="15">
    <location>
        <begin position="181"/>
        <end position="202"/>
    </location>
</feature>
<dbReference type="AlphaFoldDB" id="A0AAN7AKR9"/>
<name>A0AAN7AKR9_9PEZI</name>
<accession>A0AAN7AKR9</accession>
<evidence type="ECO:0000256" key="13">
    <source>
        <dbReference type="RuleBase" id="RU361238"/>
    </source>
</evidence>
<keyword evidence="6" id="KW-0479">Metal-binding</keyword>
<keyword evidence="8 13" id="KW-0378">Hydrolase</keyword>
<feature type="compositionally biased region" description="Gly residues" evidence="14">
    <location>
        <begin position="490"/>
        <end position="499"/>
    </location>
</feature>
<dbReference type="SUPFAM" id="SSF103473">
    <property type="entry name" value="MFS general substrate transporter"/>
    <property type="match status" value="1"/>
</dbReference>
<dbReference type="PROSITE" id="PS50850">
    <property type="entry name" value="MFS"/>
    <property type="match status" value="1"/>
</dbReference>
<keyword evidence="10 15" id="KW-1133">Transmembrane helix</keyword>
<feature type="transmembrane region" description="Helical" evidence="15">
    <location>
        <begin position="322"/>
        <end position="339"/>
    </location>
</feature>
<feature type="transmembrane region" description="Helical" evidence="15">
    <location>
        <begin position="346"/>
        <end position="366"/>
    </location>
</feature>
<keyword evidence="12" id="KW-1015">Disulfide bond</keyword>
<protein>
    <recommendedName>
        <fullName evidence="13">Carboxylic ester hydrolase</fullName>
        <ecNumber evidence="13">3.1.1.-</ecNumber>
    </recommendedName>
</protein>
<keyword evidence="18" id="KW-1185">Reference proteome</keyword>
<dbReference type="EC" id="3.1.1.-" evidence="13"/>
<dbReference type="FunFam" id="1.20.1250.20:FF:000722">
    <property type="entry name" value="MFS general substrate transporter"/>
    <property type="match status" value="1"/>
</dbReference>
<dbReference type="EMBL" id="MU864355">
    <property type="protein sequence ID" value="KAK4192336.1"/>
    <property type="molecule type" value="Genomic_DNA"/>
</dbReference>
<evidence type="ECO:0000256" key="1">
    <source>
        <dbReference type="ARBA" id="ARBA00004141"/>
    </source>
</evidence>
<evidence type="ECO:0000313" key="18">
    <source>
        <dbReference type="Proteomes" id="UP001302126"/>
    </source>
</evidence>
<keyword evidence="9" id="KW-0106">Calcium</keyword>
<organism evidence="17 18">
    <name type="scientific">Podospora australis</name>
    <dbReference type="NCBI Taxonomy" id="1536484"/>
    <lineage>
        <taxon>Eukaryota</taxon>
        <taxon>Fungi</taxon>
        <taxon>Dikarya</taxon>
        <taxon>Ascomycota</taxon>
        <taxon>Pezizomycotina</taxon>
        <taxon>Sordariomycetes</taxon>
        <taxon>Sordariomycetidae</taxon>
        <taxon>Sordariales</taxon>
        <taxon>Podosporaceae</taxon>
        <taxon>Podospora</taxon>
    </lineage>
</organism>
<evidence type="ECO:0000256" key="5">
    <source>
        <dbReference type="ARBA" id="ARBA00022692"/>
    </source>
</evidence>